<proteinExistence type="predicted"/>
<evidence type="ECO:0000313" key="2">
    <source>
        <dbReference type="Proteomes" id="UP001567537"/>
    </source>
</evidence>
<protein>
    <submittedName>
        <fullName evidence="1">Uncharacterized protein</fullName>
    </submittedName>
</protein>
<reference evidence="1 2" key="1">
    <citation type="journal article" date="2021" name="Res Sq">
        <title>Streptomyces Pimoensis sp. nov., Isolated From the Taklimakan Desert in Xinjiang, China.</title>
        <authorList>
            <person name="Zhang P."/>
            <person name="Luo X."/>
            <person name="Luo X."/>
            <person name="Liu Z."/>
            <person name="Xia Z."/>
            <person name="Wan C."/>
            <person name="zhang L."/>
        </authorList>
    </citation>
    <scope>NUCLEOTIDE SEQUENCE [LARGE SCALE GENOMIC DNA]</scope>
    <source>
        <strain evidence="1 2">TRM75549</strain>
    </source>
</reference>
<dbReference type="RefSeq" id="WP_371243627.1">
    <property type="nucleotide sequence ID" value="NZ_JAHWZY010000049.1"/>
</dbReference>
<dbReference type="Proteomes" id="UP001567537">
    <property type="component" value="Unassembled WGS sequence"/>
</dbReference>
<sequence>MGANEGEPLRLYGKVPSYTESAPEVFLGTARKAAESVLSDIAVREAEEASIMRTIDPSAFAERENW</sequence>
<evidence type="ECO:0000313" key="1">
    <source>
        <dbReference type="EMBL" id="MEZ3182702.1"/>
    </source>
</evidence>
<keyword evidence="2" id="KW-1185">Reference proteome</keyword>
<accession>A0ABV4J6Z5</accession>
<dbReference type="EMBL" id="JAHWZY010000049">
    <property type="protein sequence ID" value="MEZ3182702.1"/>
    <property type="molecule type" value="Genomic_DNA"/>
</dbReference>
<gene>
    <name evidence="1" type="ORF">KYY02_29800</name>
</gene>
<comment type="caution">
    <text evidence="1">The sequence shown here is derived from an EMBL/GenBank/DDBJ whole genome shotgun (WGS) entry which is preliminary data.</text>
</comment>
<organism evidence="1 2">
    <name type="scientific">Streptomyces pimonensis</name>
    <dbReference type="NCBI Taxonomy" id="2860288"/>
    <lineage>
        <taxon>Bacteria</taxon>
        <taxon>Bacillati</taxon>
        <taxon>Actinomycetota</taxon>
        <taxon>Actinomycetes</taxon>
        <taxon>Kitasatosporales</taxon>
        <taxon>Streptomycetaceae</taxon>
        <taxon>Streptomyces</taxon>
    </lineage>
</organism>
<name>A0ABV4J6Z5_9ACTN</name>